<name>A0A813D9V7_POLGL</name>
<gene>
    <name evidence="2" type="ORF">PGLA1383_LOCUS3258</name>
</gene>
<evidence type="ECO:0000256" key="1">
    <source>
        <dbReference type="SAM" id="MobiDB-lite"/>
    </source>
</evidence>
<sequence>MDLADVEEGDVAELDEAAEEAADEGPIVPPGEGVDVEAPPPVPTSEQLADEARIDEDGRVWCTVPPYHDYKPVGRITTWPKTVFVDKQNVGIRCCLHFGCSVIRKRSKFTNRQVLVWLFSGQVLEAGSSAPAFATAKDEHKRTSLALL</sequence>
<reference evidence="2" key="1">
    <citation type="submission" date="2021-02" db="EMBL/GenBank/DDBJ databases">
        <authorList>
            <person name="Dougan E. K."/>
            <person name="Rhodes N."/>
            <person name="Thang M."/>
            <person name="Chan C."/>
        </authorList>
    </citation>
    <scope>NUCLEOTIDE SEQUENCE</scope>
</reference>
<dbReference type="AlphaFoldDB" id="A0A813D9V7"/>
<evidence type="ECO:0000313" key="2">
    <source>
        <dbReference type="EMBL" id="CAE8584324.1"/>
    </source>
</evidence>
<proteinExistence type="predicted"/>
<organism evidence="2 3">
    <name type="scientific">Polarella glacialis</name>
    <name type="common">Dinoflagellate</name>
    <dbReference type="NCBI Taxonomy" id="89957"/>
    <lineage>
        <taxon>Eukaryota</taxon>
        <taxon>Sar</taxon>
        <taxon>Alveolata</taxon>
        <taxon>Dinophyceae</taxon>
        <taxon>Suessiales</taxon>
        <taxon>Suessiaceae</taxon>
        <taxon>Polarella</taxon>
    </lineage>
</organism>
<keyword evidence="3" id="KW-1185">Reference proteome</keyword>
<comment type="caution">
    <text evidence="2">The sequence shown here is derived from an EMBL/GenBank/DDBJ whole genome shotgun (WGS) entry which is preliminary data.</text>
</comment>
<evidence type="ECO:0000313" key="3">
    <source>
        <dbReference type="Proteomes" id="UP000654075"/>
    </source>
</evidence>
<dbReference type="Proteomes" id="UP000654075">
    <property type="component" value="Unassembled WGS sequence"/>
</dbReference>
<accession>A0A813D9V7</accession>
<feature type="compositionally biased region" description="Acidic residues" evidence="1">
    <location>
        <begin position="1"/>
        <end position="23"/>
    </location>
</feature>
<protein>
    <submittedName>
        <fullName evidence="2">Uncharacterized protein</fullName>
    </submittedName>
</protein>
<feature type="region of interest" description="Disordered" evidence="1">
    <location>
        <begin position="1"/>
        <end position="50"/>
    </location>
</feature>
<dbReference type="EMBL" id="CAJNNV010001110">
    <property type="protein sequence ID" value="CAE8584324.1"/>
    <property type="molecule type" value="Genomic_DNA"/>
</dbReference>